<keyword evidence="3" id="KW-1185">Reference proteome</keyword>
<dbReference type="Proteomes" id="UP001519460">
    <property type="component" value="Unassembled WGS sequence"/>
</dbReference>
<comment type="caution">
    <text evidence="2">The sequence shown here is derived from an EMBL/GenBank/DDBJ whole genome shotgun (WGS) entry which is preliminary data.</text>
</comment>
<sequence length="106" mass="11583">MSVRTFSFIKAKADLIMTTQSGDTDKQSLPSCPANRDITGISDIGQKLRAGTVLSILTWSESRSKLTASAFLKFPWLSSASSSGARQYRPAGSRDSSVMETVRRYD</sequence>
<dbReference type="AlphaFoldDB" id="A0ABD0L5Q5"/>
<name>A0ABD0L5Q5_9CAEN</name>
<evidence type="ECO:0000313" key="3">
    <source>
        <dbReference type="Proteomes" id="UP001519460"/>
    </source>
</evidence>
<feature type="region of interest" description="Disordered" evidence="1">
    <location>
        <begin position="80"/>
        <end position="106"/>
    </location>
</feature>
<dbReference type="EMBL" id="JACVVK020000081">
    <property type="protein sequence ID" value="KAK7494623.1"/>
    <property type="molecule type" value="Genomic_DNA"/>
</dbReference>
<protein>
    <submittedName>
        <fullName evidence="2">Uncharacterized protein</fullName>
    </submittedName>
</protein>
<evidence type="ECO:0000313" key="2">
    <source>
        <dbReference type="EMBL" id="KAK7494623.1"/>
    </source>
</evidence>
<accession>A0ABD0L5Q5</accession>
<proteinExistence type="predicted"/>
<reference evidence="2 3" key="1">
    <citation type="journal article" date="2023" name="Sci. Data">
        <title>Genome assembly of the Korean intertidal mud-creeper Batillaria attramentaria.</title>
        <authorList>
            <person name="Patra A.K."/>
            <person name="Ho P.T."/>
            <person name="Jun S."/>
            <person name="Lee S.J."/>
            <person name="Kim Y."/>
            <person name="Won Y.J."/>
        </authorList>
    </citation>
    <scope>NUCLEOTIDE SEQUENCE [LARGE SCALE GENOMIC DNA]</scope>
    <source>
        <strain evidence="2">Wonlab-2016</strain>
    </source>
</reference>
<evidence type="ECO:0000256" key="1">
    <source>
        <dbReference type="SAM" id="MobiDB-lite"/>
    </source>
</evidence>
<gene>
    <name evidence="2" type="ORF">BaRGS_00014021</name>
</gene>
<organism evidence="2 3">
    <name type="scientific">Batillaria attramentaria</name>
    <dbReference type="NCBI Taxonomy" id="370345"/>
    <lineage>
        <taxon>Eukaryota</taxon>
        <taxon>Metazoa</taxon>
        <taxon>Spiralia</taxon>
        <taxon>Lophotrochozoa</taxon>
        <taxon>Mollusca</taxon>
        <taxon>Gastropoda</taxon>
        <taxon>Caenogastropoda</taxon>
        <taxon>Sorbeoconcha</taxon>
        <taxon>Cerithioidea</taxon>
        <taxon>Batillariidae</taxon>
        <taxon>Batillaria</taxon>
    </lineage>
</organism>